<name>A0AAW1KMR4_POPJA</name>
<evidence type="ECO:0000259" key="1">
    <source>
        <dbReference type="Pfam" id="PF25597"/>
    </source>
</evidence>
<feature type="domain" description="Retroviral polymerase SH3-like" evidence="1">
    <location>
        <begin position="18"/>
        <end position="61"/>
    </location>
</feature>
<accession>A0AAW1KMR4</accession>
<reference evidence="2 3" key="1">
    <citation type="journal article" date="2024" name="BMC Genomics">
        <title>De novo assembly and annotation of Popillia japonica's genome with initial clues to its potential as an invasive pest.</title>
        <authorList>
            <person name="Cucini C."/>
            <person name="Boschi S."/>
            <person name="Funari R."/>
            <person name="Cardaioli E."/>
            <person name="Iannotti N."/>
            <person name="Marturano G."/>
            <person name="Paoli F."/>
            <person name="Bruttini M."/>
            <person name="Carapelli A."/>
            <person name="Frati F."/>
            <person name="Nardi F."/>
        </authorList>
    </citation>
    <scope>NUCLEOTIDE SEQUENCE [LARGE SCALE GENOMIC DNA]</scope>
    <source>
        <strain evidence="2">DMR45628</strain>
    </source>
</reference>
<dbReference type="InterPro" id="IPR057670">
    <property type="entry name" value="SH3_retrovirus"/>
</dbReference>
<gene>
    <name evidence="2" type="ORF">QE152_g21962</name>
</gene>
<dbReference type="AlphaFoldDB" id="A0AAW1KMR4"/>
<comment type="caution">
    <text evidence="2">The sequence shown here is derived from an EMBL/GenBank/DDBJ whole genome shotgun (WGS) entry which is preliminary data.</text>
</comment>
<keyword evidence="3" id="KW-1185">Reference proteome</keyword>
<dbReference type="EMBL" id="JASPKY010000208">
    <property type="protein sequence ID" value="KAK9720683.1"/>
    <property type="molecule type" value="Genomic_DNA"/>
</dbReference>
<dbReference type="Proteomes" id="UP001458880">
    <property type="component" value="Unassembled WGS sequence"/>
</dbReference>
<sequence length="99" mass="11891">MRVFGCCAWALNNIDCNEKCVFIGYPENTKAYRLWHIKEKKIVITRDVIFQEDYFPFKDDETKDKFENEVHIFVYNELRSDLSKRNLEVSIRSIKAYVT</sequence>
<proteinExistence type="predicted"/>
<protein>
    <recommendedName>
        <fullName evidence="1">Retroviral polymerase SH3-like domain-containing protein</fullName>
    </recommendedName>
</protein>
<organism evidence="2 3">
    <name type="scientific">Popillia japonica</name>
    <name type="common">Japanese beetle</name>
    <dbReference type="NCBI Taxonomy" id="7064"/>
    <lineage>
        <taxon>Eukaryota</taxon>
        <taxon>Metazoa</taxon>
        <taxon>Ecdysozoa</taxon>
        <taxon>Arthropoda</taxon>
        <taxon>Hexapoda</taxon>
        <taxon>Insecta</taxon>
        <taxon>Pterygota</taxon>
        <taxon>Neoptera</taxon>
        <taxon>Endopterygota</taxon>
        <taxon>Coleoptera</taxon>
        <taxon>Polyphaga</taxon>
        <taxon>Scarabaeiformia</taxon>
        <taxon>Scarabaeidae</taxon>
        <taxon>Rutelinae</taxon>
        <taxon>Popillia</taxon>
    </lineage>
</organism>
<dbReference type="Pfam" id="PF25597">
    <property type="entry name" value="SH3_retrovirus"/>
    <property type="match status" value="1"/>
</dbReference>
<evidence type="ECO:0000313" key="2">
    <source>
        <dbReference type="EMBL" id="KAK9720683.1"/>
    </source>
</evidence>
<evidence type="ECO:0000313" key="3">
    <source>
        <dbReference type="Proteomes" id="UP001458880"/>
    </source>
</evidence>